<dbReference type="SUPFAM" id="SSF54427">
    <property type="entry name" value="NTF2-like"/>
    <property type="match status" value="1"/>
</dbReference>
<dbReference type="AlphaFoldDB" id="A0A6L2ZPZ2"/>
<dbReference type="Pfam" id="PF07366">
    <property type="entry name" value="SnoaL"/>
    <property type="match status" value="1"/>
</dbReference>
<name>A0A6L2ZPZ2_9ENTR</name>
<reference evidence="1 2" key="1">
    <citation type="submission" date="2020-06" db="EMBL/GenBank/DDBJ databases">
        <title>The genome sequence of Candidatus Regiella insecticola strain Tut.</title>
        <authorList>
            <person name="Nikoh N."/>
            <person name="Tsuchida T."/>
            <person name="Koga R."/>
            <person name="Oshima K."/>
            <person name="Hattori M."/>
            <person name="Fukatsu T."/>
        </authorList>
    </citation>
    <scope>NUCLEOTIDE SEQUENCE [LARGE SCALE GENOMIC DNA]</scope>
    <source>
        <strain evidence="1 2">Tut</strain>
    </source>
</reference>
<dbReference type="EMBL" id="BLXO01000006">
    <property type="protein sequence ID" value="GFN46947.1"/>
    <property type="molecule type" value="Genomic_DNA"/>
</dbReference>
<evidence type="ECO:0000313" key="2">
    <source>
        <dbReference type="Proteomes" id="UP000504714"/>
    </source>
</evidence>
<dbReference type="Gene3D" id="3.10.450.50">
    <property type="match status" value="1"/>
</dbReference>
<dbReference type="InterPro" id="IPR032710">
    <property type="entry name" value="NTF2-like_dom_sf"/>
</dbReference>
<accession>A0A6L2ZPZ2</accession>
<organism evidence="1 2">
    <name type="scientific">Candidatus Regiella insecticola</name>
    <dbReference type="NCBI Taxonomy" id="138073"/>
    <lineage>
        <taxon>Bacteria</taxon>
        <taxon>Pseudomonadati</taxon>
        <taxon>Pseudomonadota</taxon>
        <taxon>Gammaproteobacteria</taxon>
        <taxon>Enterobacterales</taxon>
        <taxon>Enterobacteriaceae</taxon>
        <taxon>aphid secondary symbionts</taxon>
        <taxon>Candidatus Regiella</taxon>
    </lineage>
</organism>
<comment type="caution">
    <text evidence="1">The sequence shown here is derived from an EMBL/GenBank/DDBJ whole genome shotgun (WGS) entry which is preliminary data.</text>
</comment>
<dbReference type="InterPro" id="IPR009959">
    <property type="entry name" value="Cyclase_SnoaL-like"/>
</dbReference>
<protein>
    <submittedName>
        <fullName evidence="1">Predicted ester cyclase</fullName>
    </submittedName>
</protein>
<gene>
    <name evidence="1" type="ORF">RINTU1_27730</name>
</gene>
<dbReference type="GO" id="GO:0030638">
    <property type="term" value="P:polyketide metabolic process"/>
    <property type="evidence" value="ECO:0007669"/>
    <property type="project" value="InterPro"/>
</dbReference>
<dbReference type="Proteomes" id="UP000504714">
    <property type="component" value="Unassembled WGS sequence"/>
</dbReference>
<evidence type="ECO:0000313" key="1">
    <source>
        <dbReference type="EMBL" id="GFN46947.1"/>
    </source>
</evidence>
<sequence>MVNIMDQNGIDICQRWFREFWGQGIASVVDEIAIADVKLSYPLMGCLKGREQLKTKIKSFHQCFSGSSFNPTGRFIAGDTTIVRWKVDTFYCGAFVDLPENTTGKKIHFTGISILRVVDDKIVEDVGEEDRLAIVQQINSKN</sequence>
<proteinExistence type="predicted"/>